<evidence type="ECO:0000313" key="2">
    <source>
        <dbReference type="Proteomes" id="UP001056120"/>
    </source>
</evidence>
<protein>
    <submittedName>
        <fullName evidence="1">Uncharacterized protein</fullName>
    </submittedName>
</protein>
<organism evidence="1 2">
    <name type="scientific">Smallanthus sonchifolius</name>
    <dbReference type="NCBI Taxonomy" id="185202"/>
    <lineage>
        <taxon>Eukaryota</taxon>
        <taxon>Viridiplantae</taxon>
        <taxon>Streptophyta</taxon>
        <taxon>Embryophyta</taxon>
        <taxon>Tracheophyta</taxon>
        <taxon>Spermatophyta</taxon>
        <taxon>Magnoliopsida</taxon>
        <taxon>eudicotyledons</taxon>
        <taxon>Gunneridae</taxon>
        <taxon>Pentapetalae</taxon>
        <taxon>asterids</taxon>
        <taxon>campanulids</taxon>
        <taxon>Asterales</taxon>
        <taxon>Asteraceae</taxon>
        <taxon>Asteroideae</taxon>
        <taxon>Heliantheae alliance</taxon>
        <taxon>Millerieae</taxon>
        <taxon>Smallanthus</taxon>
    </lineage>
</organism>
<gene>
    <name evidence="1" type="ORF">L1987_55404</name>
</gene>
<accession>A0ACB9EA93</accession>
<name>A0ACB9EA93_9ASTR</name>
<comment type="caution">
    <text evidence="1">The sequence shown here is derived from an EMBL/GenBank/DDBJ whole genome shotgun (WGS) entry which is preliminary data.</text>
</comment>
<reference evidence="2" key="1">
    <citation type="journal article" date="2022" name="Mol. Ecol. Resour.">
        <title>The genomes of chicory, endive, great burdock and yacon provide insights into Asteraceae palaeo-polyploidization history and plant inulin production.</title>
        <authorList>
            <person name="Fan W."/>
            <person name="Wang S."/>
            <person name="Wang H."/>
            <person name="Wang A."/>
            <person name="Jiang F."/>
            <person name="Liu H."/>
            <person name="Zhao H."/>
            <person name="Xu D."/>
            <person name="Zhang Y."/>
        </authorList>
    </citation>
    <scope>NUCLEOTIDE SEQUENCE [LARGE SCALE GENOMIC DNA]</scope>
    <source>
        <strain evidence="2">cv. Yunnan</strain>
    </source>
</reference>
<reference evidence="1 2" key="2">
    <citation type="journal article" date="2022" name="Mol. Ecol. Resour.">
        <title>The genomes of chicory, endive, great burdock and yacon provide insights into Asteraceae paleo-polyploidization history and plant inulin production.</title>
        <authorList>
            <person name="Fan W."/>
            <person name="Wang S."/>
            <person name="Wang H."/>
            <person name="Wang A."/>
            <person name="Jiang F."/>
            <person name="Liu H."/>
            <person name="Zhao H."/>
            <person name="Xu D."/>
            <person name="Zhang Y."/>
        </authorList>
    </citation>
    <scope>NUCLEOTIDE SEQUENCE [LARGE SCALE GENOMIC DNA]</scope>
    <source>
        <strain evidence="2">cv. Yunnan</strain>
        <tissue evidence="1">Leaves</tissue>
    </source>
</reference>
<dbReference type="Proteomes" id="UP001056120">
    <property type="component" value="Linkage Group LG18"/>
</dbReference>
<dbReference type="EMBL" id="CM042035">
    <property type="protein sequence ID" value="KAI3755600.1"/>
    <property type="molecule type" value="Genomic_DNA"/>
</dbReference>
<keyword evidence="2" id="KW-1185">Reference proteome</keyword>
<sequence length="159" mass="17964">MKWYTETGSCQTLNICDELQVVQILYDAINDPSENSLPAMKNTWTQPLALEASRPSDFSHKNPIEVVSMLMDVITLVEHNEILIEGCLRKYTKVAYHGFSSISKRAKVATYWNTSIKEAFDGPYGAYVDALFPLAEPYSFAQLLDFKDSNQGKISEVKE</sequence>
<proteinExistence type="predicted"/>
<evidence type="ECO:0000313" key="1">
    <source>
        <dbReference type="EMBL" id="KAI3755600.1"/>
    </source>
</evidence>